<feature type="signal peptide" evidence="1">
    <location>
        <begin position="1"/>
        <end position="20"/>
    </location>
</feature>
<comment type="caution">
    <text evidence="2">The sequence shown here is derived from an EMBL/GenBank/DDBJ whole genome shotgun (WGS) entry which is preliminary data.</text>
</comment>
<dbReference type="SUPFAM" id="SSF48452">
    <property type="entry name" value="TPR-like"/>
    <property type="match status" value="1"/>
</dbReference>
<evidence type="ECO:0000313" key="2">
    <source>
        <dbReference type="EMBL" id="PSJ37249.1"/>
    </source>
</evidence>
<keyword evidence="3" id="KW-1185">Reference proteome</keyword>
<dbReference type="InterPro" id="IPR011990">
    <property type="entry name" value="TPR-like_helical_dom_sf"/>
</dbReference>
<dbReference type="Pfam" id="PF14559">
    <property type="entry name" value="TPR_19"/>
    <property type="match status" value="1"/>
</dbReference>
<evidence type="ECO:0000256" key="1">
    <source>
        <dbReference type="SAM" id="SignalP"/>
    </source>
</evidence>
<evidence type="ECO:0000313" key="3">
    <source>
        <dbReference type="Proteomes" id="UP000241167"/>
    </source>
</evidence>
<accession>A0A2P7QH10</accession>
<reference evidence="2 3" key="1">
    <citation type="submission" date="2018-03" db="EMBL/GenBank/DDBJ databases">
        <title>The draft genome of Sphingosinicella sp. GL-C-18.</title>
        <authorList>
            <person name="Liu L."/>
            <person name="Li L."/>
            <person name="Liang L."/>
            <person name="Zhang X."/>
            <person name="Wang T."/>
        </authorList>
    </citation>
    <scope>NUCLEOTIDE SEQUENCE [LARGE SCALE GENOMIC DNA]</scope>
    <source>
        <strain evidence="2 3">GL-C-18</strain>
    </source>
</reference>
<keyword evidence="1" id="KW-0732">Signal</keyword>
<sequence>MKFVSSLAIAVSLIVGGAAAAPAVAQDSGQKAEASQRKFKLSKEAQNAIAALQKSLNEKAADFPEKLAAAQAVAKNTDDKYVIAKFRLQRATEENNKDAQRAAVEAILASGGADATETTQLQTYLAGNAVESGDFAAAETFYAQKIAANPNDLDSVVNLARAKIELKKEGEALALLQKAIGLSKAAGQKPPEAWYRNALGIAYKQKNAALSNQLATEVQQAYPSAENFKNLVSISVPAIAKDEEAYVDLMRLMQDSGSLESGEYLRLAEYLDYNRNWGEAKAVLEAAARSGKSGPGHSALLTKVNSRVAEDKAALPGVEPKARSAANGQLAANLAGIYAGYGDYTKAAELYRLALQKGGVDANMVNTRLGIALARGGNRAEAETAFKSVTGLRSQVANLWVAWLAQRG</sequence>
<dbReference type="RefSeq" id="WP_106515238.1">
    <property type="nucleotide sequence ID" value="NZ_PXYI01000009.1"/>
</dbReference>
<feature type="chain" id="PRO_5015159436" description="Tetratricopeptide repeat protein" evidence="1">
    <location>
        <begin position="21"/>
        <end position="408"/>
    </location>
</feature>
<evidence type="ECO:0008006" key="4">
    <source>
        <dbReference type="Google" id="ProtNLM"/>
    </source>
</evidence>
<gene>
    <name evidence="2" type="ORF">C7I55_22225</name>
</gene>
<dbReference type="AlphaFoldDB" id="A0A2P7QH10"/>
<proteinExistence type="predicted"/>
<name>A0A2P7QH10_9SPHN</name>
<dbReference type="EMBL" id="PXYI01000009">
    <property type="protein sequence ID" value="PSJ37249.1"/>
    <property type="molecule type" value="Genomic_DNA"/>
</dbReference>
<dbReference type="Proteomes" id="UP000241167">
    <property type="component" value="Unassembled WGS sequence"/>
</dbReference>
<dbReference type="Gene3D" id="1.25.40.10">
    <property type="entry name" value="Tetratricopeptide repeat domain"/>
    <property type="match status" value="2"/>
</dbReference>
<protein>
    <recommendedName>
        <fullName evidence="4">Tetratricopeptide repeat protein</fullName>
    </recommendedName>
</protein>
<organism evidence="2 3">
    <name type="scientific">Allosphingosinicella deserti</name>
    <dbReference type="NCBI Taxonomy" id="2116704"/>
    <lineage>
        <taxon>Bacteria</taxon>
        <taxon>Pseudomonadati</taxon>
        <taxon>Pseudomonadota</taxon>
        <taxon>Alphaproteobacteria</taxon>
        <taxon>Sphingomonadales</taxon>
        <taxon>Sphingomonadaceae</taxon>
        <taxon>Allosphingosinicella</taxon>
    </lineage>
</organism>
<dbReference type="OrthoDB" id="7325958at2"/>